<gene>
    <name evidence="13" type="primary">LOC113218562</name>
</gene>
<dbReference type="PROSITE" id="PS00134">
    <property type="entry name" value="TRYPSIN_HIS"/>
    <property type="match status" value="1"/>
</dbReference>
<evidence type="ECO:0000256" key="8">
    <source>
        <dbReference type="RuleBase" id="RU363034"/>
    </source>
</evidence>
<dbReference type="InterPro" id="IPR009003">
    <property type="entry name" value="Peptidase_S1_PA"/>
</dbReference>
<dbReference type="CDD" id="cd00190">
    <property type="entry name" value="Tryp_SPc"/>
    <property type="match status" value="1"/>
</dbReference>
<dbReference type="EnsemblMetazoa" id="XM_026441316">
    <property type="protein sequence ID" value="XP_026297101"/>
    <property type="gene ID" value="LOC113218562"/>
</dbReference>
<dbReference type="KEGG" id="ame:113218562"/>
<keyword evidence="5 8" id="KW-0720">Serine protease</keyword>
<evidence type="ECO:0000313" key="12">
    <source>
        <dbReference type="Proteomes" id="UP000005203"/>
    </source>
</evidence>
<reference evidence="13" key="1">
    <citation type="journal article" date="2014" name="BMC Genomics">
        <title>Finding the missing honey bee genes: lessons learned from a genome upgrade.</title>
        <authorList>
            <consortium name="HGSC production teams"/>
            <consortium name="Honey Bee Genome Sequencing Consortium"/>
            <person name="Elsik C.G."/>
            <person name="Worley K.C."/>
            <person name="Bennett A.K."/>
            <person name="Beye M."/>
            <person name="Camara F."/>
            <person name="Childers C.P."/>
            <person name="de Graaf D.C."/>
            <person name="Debyser G."/>
            <person name="Deng J."/>
            <person name="Devreese B."/>
            <person name="Elhaik E."/>
            <person name="Evans J.D."/>
            <person name="Foster L.J."/>
            <person name="Graur D."/>
            <person name="Guigo R."/>
            <person name="Hoff K.J."/>
            <person name="Holder M.E."/>
            <person name="Hudson M.E."/>
            <person name="Hunt G.J."/>
            <person name="Jiang H."/>
            <person name="Joshi V."/>
            <person name="Khetani R.S."/>
            <person name="Kosarev P."/>
            <person name="Kovar C.L."/>
            <person name="Ma J."/>
            <person name="Maleszka R."/>
            <person name="Moritz R.F."/>
            <person name="Munoz-Torres M.C."/>
            <person name="Murphy T.D."/>
            <person name="Muzny D.M."/>
            <person name="Newsham I.F."/>
            <person name="Reese J.T."/>
            <person name="Robertson H.M."/>
            <person name="Robinson G.E."/>
            <person name="Rueppell O."/>
            <person name="Solovyev V."/>
            <person name="Stanke M."/>
            <person name="Stolle E."/>
            <person name="Tsuruda J.M."/>
            <person name="Vaerenbergh M.V."/>
            <person name="Waterhouse R.M."/>
            <person name="Weaver D.B."/>
            <person name="Whitfield C.W."/>
            <person name="Wu Y."/>
            <person name="Zdobnov E.M."/>
            <person name="Zhang L."/>
            <person name="Zhu D."/>
            <person name="Gibbs R.A."/>
        </authorList>
    </citation>
    <scope>NUCLEOTIDE SEQUENCE</scope>
</reference>
<dbReference type="GO" id="GO:0006508">
    <property type="term" value="P:proteolysis"/>
    <property type="evidence" value="ECO:0007669"/>
    <property type="project" value="UniProtKB-KW"/>
</dbReference>
<dbReference type="PRINTS" id="PR00722">
    <property type="entry name" value="CHYMOTRYPSIN"/>
</dbReference>
<evidence type="ECO:0000256" key="3">
    <source>
        <dbReference type="ARBA" id="ARBA00022729"/>
    </source>
</evidence>
<feature type="domain" description="Peptidase S1" evidence="10">
    <location>
        <begin position="31"/>
        <end position="257"/>
    </location>
</feature>
<dbReference type="GO" id="GO:0004252">
    <property type="term" value="F:serine-type endopeptidase activity"/>
    <property type="evidence" value="ECO:0007669"/>
    <property type="project" value="InterPro"/>
</dbReference>
<keyword evidence="12" id="KW-1185">Reference proteome</keyword>
<dbReference type="Gene3D" id="2.40.10.10">
    <property type="entry name" value="Trypsin-like serine proteases"/>
    <property type="match status" value="1"/>
</dbReference>
<dbReference type="AlphaFoldDB" id="A0A7M7L3E3"/>
<keyword evidence="7" id="KW-1015">Disulfide bond</keyword>
<keyword evidence="3 9" id="KW-0732">Signal</keyword>
<feature type="signal peptide" evidence="9">
    <location>
        <begin position="1"/>
        <end position="18"/>
    </location>
</feature>
<dbReference type="OrthoDB" id="10059102at2759"/>
<evidence type="ECO:0000256" key="4">
    <source>
        <dbReference type="ARBA" id="ARBA00022801"/>
    </source>
</evidence>
<dbReference type="InterPro" id="IPR018114">
    <property type="entry name" value="TRYPSIN_HIS"/>
</dbReference>
<evidence type="ECO:0000256" key="2">
    <source>
        <dbReference type="ARBA" id="ARBA00022670"/>
    </source>
</evidence>
<dbReference type="Proteomes" id="UP000005203">
    <property type="component" value="Linkage group LG6"/>
</dbReference>
<evidence type="ECO:0000259" key="10">
    <source>
        <dbReference type="PROSITE" id="PS50240"/>
    </source>
</evidence>
<keyword evidence="6" id="KW-0865">Zymogen</keyword>
<accession>A0A7M7L3E3</accession>
<reference evidence="11" key="2">
    <citation type="submission" date="2021-01" db="UniProtKB">
        <authorList>
            <consortium name="EnsemblMetazoa"/>
        </authorList>
    </citation>
    <scope>IDENTIFICATION</scope>
    <source>
        <strain evidence="11">DH4</strain>
    </source>
</reference>
<dbReference type="PROSITE" id="PS50240">
    <property type="entry name" value="TRYPSIN_DOM"/>
    <property type="match status" value="1"/>
</dbReference>
<dbReference type="InterPro" id="IPR043504">
    <property type="entry name" value="Peptidase_S1_PA_chymotrypsin"/>
</dbReference>
<feature type="chain" id="PRO_5044660147" evidence="9">
    <location>
        <begin position="19"/>
        <end position="258"/>
    </location>
</feature>
<dbReference type="PANTHER" id="PTHR24252">
    <property type="entry name" value="ACROSIN-RELATED"/>
    <property type="match status" value="1"/>
</dbReference>
<dbReference type="SUPFAM" id="SSF50494">
    <property type="entry name" value="Trypsin-like serine proteases"/>
    <property type="match status" value="1"/>
</dbReference>
<dbReference type="SMART" id="SM00020">
    <property type="entry name" value="Tryp_SPc"/>
    <property type="match status" value="1"/>
</dbReference>
<dbReference type="InterPro" id="IPR001314">
    <property type="entry name" value="Peptidase_S1A"/>
</dbReference>
<dbReference type="Pfam" id="PF00089">
    <property type="entry name" value="Trypsin"/>
    <property type="match status" value="1"/>
</dbReference>
<reference evidence="13" key="3">
    <citation type="submission" date="2025-04" db="UniProtKB">
        <authorList>
            <consortium name="RefSeq"/>
        </authorList>
    </citation>
    <scope>IDENTIFICATION</scope>
</reference>
<dbReference type="RefSeq" id="XP_026297101.1">
    <property type="nucleotide sequence ID" value="XM_026441316.1"/>
</dbReference>
<organism evidence="11">
    <name type="scientific">Apis mellifera</name>
    <name type="common">Honeybee</name>
    <dbReference type="NCBI Taxonomy" id="7460"/>
    <lineage>
        <taxon>Eukaryota</taxon>
        <taxon>Metazoa</taxon>
        <taxon>Ecdysozoa</taxon>
        <taxon>Arthropoda</taxon>
        <taxon>Hexapoda</taxon>
        <taxon>Insecta</taxon>
        <taxon>Pterygota</taxon>
        <taxon>Neoptera</taxon>
        <taxon>Endopterygota</taxon>
        <taxon>Hymenoptera</taxon>
        <taxon>Apocrita</taxon>
        <taxon>Aculeata</taxon>
        <taxon>Apoidea</taxon>
        <taxon>Anthophila</taxon>
        <taxon>Apidae</taxon>
        <taxon>Apis</taxon>
    </lineage>
</organism>
<accession>A0A8B8GZB8</accession>
<dbReference type="InterPro" id="IPR001254">
    <property type="entry name" value="Trypsin_dom"/>
</dbReference>
<dbReference type="GeneID" id="113218562"/>
<proteinExistence type="inferred from homology"/>
<dbReference type="PROSITE" id="PS00135">
    <property type="entry name" value="TRYPSIN_SER"/>
    <property type="match status" value="1"/>
</dbReference>
<evidence type="ECO:0000313" key="13">
    <source>
        <dbReference type="RefSeq" id="XP_026297101.1"/>
    </source>
</evidence>
<comment type="similarity">
    <text evidence="1">Belongs to the peptidase S1 family.</text>
</comment>
<sequence length="258" mass="28419">MYTPPLLLLLHLVPLAFSQIFFTTDLDEGRIVGGQPASIDEHPYQVSLRFHNRHVCGGSIISELWVVTAAHCVHSFFVRSISIKVGTSDLTDTNATVIKAAEIIIHERYERRSSDFDIALIKLRKPLVYNSRVGPILLAPIADHYMAGSKAMVTGWGALRSNGPLSTKLRKVQVPLVSNVQCSRLYMNRRITARMICAGYVNVGGKDACQGDSGGPLVQHDKLIGIVSWGFGCARPSYPGVYTRVTVLRSWITEKTGL</sequence>
<dbReference type="FunFam" id="2.40.10.10:FF:000077">
    <property type="entry name" value="Predicted protein"/>
    <property type="match status" value="1"/>
</dbReference>
<name>A0A7M7L3E3_APIME</name>
<evidence type="ECO:0000256" key="7">
    <source>
        <dbReference type="ARBA" id="ARBA00023157"/>
    </source>
</evidence>
<evidence type="ECO:0000256" key="6">
    <source>
        <dbReference type="ARBA" id="ARBA00023145"/>
    </source>
</evidence>
<evidence type="ECO:0000313" key="11">
    <source>
        <dbReference type="EnsemblMetazoa" id="XP_026297101"/>
    </source>
</evidence>
<evidence type="ECO:0000256" key="5">
    <source>
        <dbReference type="ARBA" id="ARBA00022825"/>
    </source>
</evidence>
<evidence type="ECO:0000256" key="9">
    <source>
        <dbReference type="SAM" id="SignalP"/>
    </source>
</evidence>
<dbReference type="InterPro" id="IPR033116">
    <property type="entry name" value="TRYPSIN_SER"/>
</dbReference>
<keyword evidence="2 8" id="KW-0645">Protease</keyword>
<protein>
    <submittedName>
        <fullName evidence="13">Trypsin-7-like</fullName>
    </submittedName>
</protein>
<keyword evidence="4 8" id="KW-0378">Hydrolase</keyword>
<evidence type="ECO:0000256" key="1">
    <source>
        <dbReference type="ARBA" id="ARBA00007664"/>
    </source>
</evidence>
<dbReference type="PANTHER" id="PTHR24252:SF20">
    <property type="entry name" value="LOW QUALITY PROTEIN: TRANSMEMBRANE PROTEASE SERINE 6"/>
    <property type="match status" value="1"/>
</dbReference>